<dbReference type="Proteomes" id="UP000014601">
    <property type="component" value="Unassembled WGS sequence"/>
</dbReference>
<keyword evidence="1" id="KW-0812">Transmembrane</keyword>
<accession>S4GU63</accession>
<keyword evidence="1" id="KW-0472">Membrane</keyword>
<feature type="transmembrane region" description="Helical" evidence="1">
    <location>
        <begin position="21"/>
        <end position="44"/>
    </location>
</feature>
<evidence type="ECO:0000313" key="2">
    <source>
        <dbReference type="EMBL" id="EPI50221.1"/>
    </source>
</evidence>
<name>S4GU63_9BIFI</name>
<dbReference type="HOGENOM" id="CLU_3200260_0_0_11"/>
<reference evidence="2 3" key="1">
    <citation type="submission" date="2013-06" db="EMBL/GenBank/DDBJ databases">
        <authorList>
            <person name="Weinstock G."/>
            <person name="Sodergren E."/>
            <person name="Lobos E.A."/>
            <person name="Fulton L."/>
            <person name="Fulton R."/>
            <person name="Courtney L."/>
            <person name="Fronick C."/>
            <person name="O'Laughlin M."/>
            <person name="Godfrey J."/>
            <person name="Wilson R.M."/>
            <person name="Miner T."/>
            <person name="Farmer C."/>
            <person name="Delehaunty K."/>
            <person name="Cordes M."/>
            <person name="Minx P."/>
            <person name="Tomlinson C."/>
            <person name="Chen J."/>
            <person name="Wollam A."/>
            <person name="Pepin K.H."/>
            <person name="Bhonagiri V."/>
            <person name="Zhang X."/>
            <person name="Warren W."/>
            <person name="Mitreva M."/>
            <person name="Mardis E.R."/>
            <person name="Wilson R.K."/>
        </authorList>
    </citation>
    <scope>NUCLEOTIDE SEQUENCE [LARGE SCALE GENOMIC DNA]</scope>
    <source>
        <strain evidence="2 3">JCP7719</strain>
    </source>
</reference>
<organism evidence="2 3">
    <name type="scientific">Gardnerella pickettii JCP7719</name>
    <dbReference type="NCBI Taxonomy" id="1261061"/>
    <lineage>
        <taxon>Bacteria</taxon>
        <taxon>Bacillati</taxon>
        <taxon>Actinomycetota</taxon>
        <taxon>Actinomycetes</taxon>
        <taxon>Bifidobacteriales</taxon>
        <taxon>Bifidobacteriaceae</taxon>
        <taxon>Gardnerella</taxon>
        <taxon>Gardnerella pickettii</taxon>
    </lineage>
</organism>
<dbReference type="AlphaFoldDB" id="S4GU63"/>
<proteinExistence type="predicted"/>
<evidence type="ECO:0000313" key="3">
    <source>
        <dbReference type="Proteomes" id="UP000014601"/>
    </source>
</evidence>
<evidence type="ECO:0000256" key="1">
    <source>
        <dbReference type="SAM" id="Phobius"/>
    </source>
</evidence>
<sequence>MCCNSCHKISLFLIAQFNARLLLLYMIIACIAQVTFCLDIALILC</sequence>
<comment type="caution">
    <text evidence="2">The sequence shown here is derived from an EMBL/GenBank/DDBJ whole genome shotgun (WGS) entry which is preliminary data.</text>
</comment>
<gene>
    <name evidence="2" type="ORF">HMPREF1576_01077</name>
</gene>
<dbReference type="EMBL" id="ATJO01000096">
    <property type="protein sequence ID" value="EPI50221.1"/>
    <property type="molecule type" value="Genomic_DNA"/>
</dbReference>
<keyword evidence="1" id="KW-1133">Transmembrane helix</keyword>
<protein>
    <submittedName>
        <fullName evidence="2">Uncharacterized protein</fullName>
    </submittedName>
</protein>